<protein>
    <submittedName>
        <fullName evidence="8">Uncharacterized protein</fullName>
    </submittedName>
</protein>
<dbReference type="GO" id="GO:0022857">
    <property type="term" value="F:transmembrane transporter activity"/>
    <property type="evidence" value="ECO:0007669"/>
    <property type="project" value="InterPro"/>
</dbReference>
<feature type="transmembrane region" description="Helical" evidence="7">
    <location>
        <begin position="494"/>
        <end position="514"/>
    </location>
</feature>
<feature type="transmembrane region" description="Helical" evidence="7">
    <location>
        <begin position="97"/>
        <end position="118"/>
    </location>
</feature>
<evidence type="ECO:0000256" key="3">
    <source>
        <dbReference type="ARBA" id="ARBA00022692"/>
    </source>
</evidence>
<evidence type="ECO:0000256" key="2">
    <source>
        <dbReference type="ARBA" id="ARBA00005982"/>
    </source>
</evidence>
<dbReference type="Proteomes" id="UP000663852">
    <property type="component" value="Unassembled WGS sequence"/>
</dbReference>
<dbReference type="Gene3D" id="1.20.1250.20">
    <property type="entry name" value="MFS general substrate transporter like domains"/>
    <property type="match status" value="1"/>
</dbReference>
<dbReference type="Pfam" id="PF00854">
    <property type="entry name" value="PTR2"/>
    <property type="match status" value="1"/>
</dbReference>
<comment type="caution">
    <text evidence="8">The sequence shown here is derived from an EMBL/GenBank/DDBJ whole genome shotgun (WGS) entry which is preliminary data.</text>
</comment>
<name>A0A814CQQ7_ADIRI</name>
<keyword evidence="4" id="KW-0571">Peptide transport</keyword>
<dbReference type="GO" id="GO:0015833">
    <property type="term" value="P:peptide transport"/>
    <property type="evidence" value="ECO:0007669"/>
    <property type="project" value="UniProtKB-KW"/>
</dbReference>
<evidence type="ECO:0000256" key="4">
    <source>
        <dbReference type="ARBA" id="ARBA00022856"/>
    </source>
</evidence>
<feature type="transmembrane region" description="Helical" evidence="7">
    <location>
        <begin position="443"/>
        <end position="462"/>
    </location>
</feature>
<feature type="transmembrane region" description="Helical" evidence="7">
    <location>
        <begin position="526"/>
        <end position="545"/>
    </location>
</feature>
<feature type="transmembrane region" description="Helical" evidence="7">
    <location>
        <begin position="569"/>
        <end position="590"/>
    </location>
</feature>
<evidence type="ECO:0000256" key="1">
    <source>
        <dbReference type="ARBA" id="ARBA00004141"/>
    </source>
</evidence>
<keyword evidence="5 7" id="KW-1133">Transmembrane helix</keyword>
<feature type="transmembrane region" description="Helical" evidence="7">
    <location>
        <begin position="179"/>
        <end position="202"/>
    </location>
</feature>
<dbReference type="InterPro" id="IPR036259">
    <property type="entry name" value="MFS_trans_sf"/>
</dbReference>
<feature type="transmembrane region" description="Helical" evidence="7">
    <location>
        <begin position="214"/>
        <end position="236"/>
    </location>
</feature>
<comment type="subcellular location">
    <subcellularLocation>
        <location evidence="1">Membrane</location>
        <topology evidence="1">Multi-pass membrane protein</topology>
    </subcellularLocation>
</comment>
<keyword evidence="3 7" id="KW-0812">Transmembrane</keyword>
<keyword evidence="4" id="KW-0813">Transport</keyword>
<evidence type="ECO:0000256" key="6">
    <source>
        <dbReference type="ARBA" id="ARBA00023136"/>
    </source>
</evidence>
<keyword evidence="4" id="KW-0653">Protein transport</keyword>
<dbReference type="OrthoDB" id="205993at2759"/>
<gene>
    <name evidence="8" type="ORF">EDS130_LOCUS11958</name>
</gene>
<dbReference type="GO" id="GO:0016020">
    <property type="term" value="C:membrane"/>
    <property type="evidence" value="ECO:0007669"/>
    <property type="project" value="UniProtKB-SubCell"/>
</dbReference>
<proteinExistence type="inferred from homology"/>
<dbReference type="InterPro" id="IPR000109">
    <property type="entry name" value="POT_fam"/>
</dbReference>
<dbReference type="SUPFAM" id="SSF103473">
    <property type="entry name" value="MFS general substrate transporter"/>
    <property type="match status" value="1"/>
</dbReference>
<feature type="transmembrane region" description="Helical" evidence="7">
    <location>
        <begin position="412"/>
        <end position="431"/>
    </location>
</feature>
<dbReference type="EMBL" id="CAJNOJ010000044">
    <property type="protein sequence ID" value="CAF0943658.1"/>
    <property type="molecule type" value="Genomic_DNA"/>
</dbReference>
<evidence type="ECO:0000313" key="9">
    <source>
        <dbReference type="Proteomes" id="UP000663852"/>
    </source>
</evidence>
<feature type="transmembrane region" description="Helical" evidence="7">
    <location>
        <begin position="130"/>
        <end position="147"/>
    </location>
</feature>
<dbReference type="AlphaFoldDB" id="A0A814CQQ7"/>
<sequence>MMAKKMANLSVDELSPLMFHASRAPLKSDMRSTWQKRLSLLFVLLAVGFERLTFYSLSGNLILFLTSDHIRWTSRHSLNASFIFFGNESIDEYHHNIFLFSVYLTKGTSYASTLFFSWISDAKVGRVKTIVIGFLIYIAGYVFFPLFSRGEVYKVICDGPPVHIHESAPYFHEKCSIQITATLVITAIGIGAVEANMAVLGAEQIRGQKATTQYFAQYYTAVNIGSFLAYGIIAYVQQNRSYHVGYLISTGLLAFTLVLFVAGYKCYIPVQPHDSVVTNFFPVMINAFRSWRTRPQRTRNIHRNHRFSRKALRASDQLDISDNLTFDGNEQSRSFLDYAKVEYNGQFPGRVVDDIKALRRIIVMFVLLIPYWLLYVQSDTTFIVQGVHMRVPKFQSETRRMPVVWLSLSDQIVIILILFIFNACICSHLHVKNRLFSIKLRFILGMLAATLSMCLTGIVEIFRQQGCSSSFPQTIGDTVYNTSAMSVFYQLPQYVSMGVSEVFASVASLEFAYLTAPQSAQSFVMSLRFCSVGLSSFLASGYMNIYDGLNANFSITNSECKDAEKPQLFYVYFFVLAGIQLIFLFVFLACDRRFRIIKASEHRFNTRLFIGPNVGTSDT</sequence>
<accession>A0A814CQQ7</accession>
<organism evidence="8 9">
    <name type="scientific">Adineta ricciae</name>
    <name type="common">Rotifer</name>
    <dbReference type="NCBI Taxonomy" id="249248"/>
    <lineage>
        <taxon>Eukaryota</taxon>
        <taxon>Metazoa</taxon>
        <taxon>Spiralia</taxon>
        <taxon>Gnathifera</taxon>
        <taxon>Rotifera</taxon>
        <taxon>Eurotatoria</taxon>
        <taxon>Bdelloidea</taxon>
        <taxon>Adinetida</taxon>
        <taxon>Adinetidae</taxon>
        <taxon>Adineta</taxon>
    </lineage>
</organism>
<reference evidence="8" key="1">
    <citation type="submission" date="2021-02" db="EMBL/GenBank/DDBJ databases">
        <authorList>
            <person name="Nowell W R."/>
        </authorList>
    </citation>
    <scope>NUCLEOTIDE SEQUENCE</scope>
</reference>
<dbReference type="PANTHER" id="PTHR11654">
    <property type="entry name" value="OLIGOPEPTIDE TRANSPORTER-RELATED"/>
    <property type="match status" value="1"/>
</dbReference>
<feature type="transmembrane region" description="Helical" evidence="7">
    <location>
        <begin position="242"/>
        <end position="264"/>
    </location>
</feature>
<feature type="transmembrane region" description="Helical" evidence="7">
    <location>
        <begin position="357"/>
        <end position="375"/>
    </location>
</feature>
<keyword evidence="6 7" id="KW-0472">Membrane</keyword>
<evidence type="ECO:0000256" key="7">
    <source>
        <dbReference type="SAM" id="Phobius"/>
    </source>
</evidence>
<comment type="similarity">
    <text evidence="2">Belongs to the major facilitator superfamily. Proton-dependent oligopeptide transporter (POT/PTR) (TC 2.A.17) family.</text>
</comment>
<evidence type="ECO:0000256" key="5">
    <source>
        <dbReference type="ARBA" id="ARBA00022989"/>
    </source>
</evidence>
<evidence type="ECO:0000313" key="8">
    <source>
        <dbReference type="EMBL" id="CAF0943658.1"/>
    </source>
</evidence>